<dbReference type="EMBL" id="RGET01000001">
    <property type="protein sequence ID" value="NBN87469.1"/>
    <property type="molecule type" value="Genomic_DNA"/>
</dbReference>
<feature type="region of interest" description="Disordered" evidence="1">
    <location>
        <begin position="450"/>
        <end position="487"/>
    </location>
</feature>
<organism evidence="3 4">
    <name type="scientific">Candidatus Fonsibacter lacus</name>
    <dbReference type="NCBI Taxonomy" id="2576439"/>
    <lineage>
        <taxon>Bacteria</taxon>
        <taxon>Pseudomonadati</taxon>
        <taxon>Pseudomonadota</taxon>
        <taxon>Alphaproteobacteria</taxon>
        <taxon>Candidatus Pelagibacterales</taxon>
        <taxon>Candidatus Pelagibacterales incertae sedis</taxon>
        <taxon>Candidatus Fonsibacter</taxon>
    </lineage>
</organism>
<evidence type="ECO:0000256" key="1">
    <source>
        <dbReference type="SAM" id="MobiDB-lite"/>
    </source>
</evidence>
<name>A0A964XQ07_9PROT</name>
<reference evidence="3" key="1">
    <citation type="submission" date="2018-10" db="EMBL/GenBank/DDBJ databases">
        <title>Iterative Subtractive Binning of Freshwater Chronoseries Metagenomes Recovers Nearly Complete Genomes from over Four Hundred Novel Species.</title>
        <authorList>
            <person name="Rodriguez-R L.M."/>
            <person name="Tsementzi D."/>
            <person name="Luo C."/>
            <person name="Konstantinidis K.T."/>
        </authorList>
    </citation>
    <scope>NUCLEOTIDE SEQUENCE</scope>
    <source>
        <strain evidence="3">WB7_6_001</strain>
    </source>
</reference>
<protein>
    <submittedName>
        <fullName evidence="3">DUF4055 domain-containing protein</fullName>
    </submittedName>
</protein>
<evidence type="ECO:0000313" key="3">
    <source>
        <dbReference type="EMBL" id="NBN87469.1"/>
    </source>
</evidence>
<feature type="domain" description="DUF4055" evidence="2">
    <location>
        <begin position="249"/>
        <end position="384"/>
    </location>
</feature>
<accession>A0A964XQ07</accession>
<gene>
    <name evidence="3" type="ORF">EBV32_00005</name>
</gene>
<sequence length="487" mass="54970">MYTGYNFYDRPMARRTVTKVNDANTAWYAQEPHWILIEDLLQGTYGMRRKHRRYLPQEPRELDESYDNRLARSVVPPYYVRLERMLAGMLTRKPVRLNDVSDIVREQLFDVDLLGNDLNVWTYEAARKMVRYGHVGVLVDAPAAGENGRPYWVSYTPREILGWRTELKDGAQQLSQLRLLEKVIVNDGEYGEKEVEQVRVLTPGAFELHRRDEKSGSFQVFDSGITTLDAIPFSVAYSNRVNFMESRPPMEDIAELNLKAYQVQSDLDNQLHICAVPMLAFFGFPSAAEEVSAGPGEAIAFPAEGKAEYIEPSGNSFDSQFRRLEQIAYQINELGLSAVLGQKLSAETAEAKRIDRSQGDSTMMVIAQNMQDLIDNCLAYHAQYLNITEVGSSYVNRDFLGARLEPADIQALLQLYTAGTITQKTLLDRLSEGEVLGDEFDIEEEIEATQAGGLIEMSKPEPRTPQAAQNEMPEESLDGEDVDIIPA</sequence>
<dbReference type="Proteomes" id="UP000713222">
    <property type="component" value="Unassembled WGS sequence"/>
</dbReference>
<comment type="caution">
    <text evidence="3">The sequence shown here is derived from an EMBL/GenBank/DDBJ whole genome shotgun (WGS) entry which is preliminary data.</text>
</comment>
<feature type="compositionally biased region" description="Acidic residues" evidence="1">
    <location>
        <begin position="472"/>
        <end position="487"/>
    </location>
</feature>
<dbReference type="InterPro" id="IPR025129">
    <property type="entry name" value="DUF4055"/>
</dbReference>
<proteinExistence type="predicted"/>
<dbReference type="AlphaFoldDB" id="A0A964XQ07"/>
<dbReference type="Pfam" id="PF13264">
    <property type="entry name" value="DUF4055"/>
    <property type="match status" value="1"/>
</dbReference>
<evidence type="ECO:0000313" key="4">
    <source>
        <dbReference type="Proteomes" id="UP000713222"/>
    </source>
</evidence>
<evidence type="ECO:0000259" key="2">
    <source>
        <dbReference type="Pfam" id="PF13264"/>
    </source>
</evidence>